<dbReference type="InterPro" id="IPR029016">
    <property type="entry name" value="GAF-like_dom_sf"/>
</dbReference>
<dbReference type="RefSeq" id="WP_065680390.1">
    <property type="nucleotide sequence ID" value="NZ_AP025460.1"/>
</dbReference>
<dbReference type="InterPro" id="IPR000160">
    <property type="entry name" value="GGDEF_dom"/>
</dbReference>
<dbReference type="Gene3D" id="1.25.40.10">
    <property type="entry name" value="Tetratricopeptide repeat domain"/>
    <property type="match status" value="1"/>
</dbReference>
<reference evidence="5" key="1">
    <citation type="submission" date="2016-06" db="EMBL/GenBank/DDBJ databases">
        <authorList>
            <person name="Rodrigo-Torres Lidia"/>
            <person name="Arahal R.David."/>
        </authorList>
    </citation>
    <scope>NUCLEOTIDE SEQUENCE [LARGE SCALE GENOMIC DNA]</scope>
    <source>
        <strain evidence="5">CECT 7223</strain>
    </source>
</reference>
<dbReference type="EC" id="2.7.7.65" evidence="1"/>
<dbReference type="SMART" id="SM00267">
    <property type="entry name" value="GGDEF"/>
    <property type="match status" value="1"/>
</dbReference>
<dbReference type="InterPro" id="IPR050469">
    <property type="entry name" value="Diguanylate_Cyclase"/>
</dbReference>
<comment type="catalytic activity">
    <reaction evidence="2">
        <text>2 GTP = 3',3'-c-di-GMP + 2 diphosphate</text>
        <dbReference type="Rhea" id="RHEA:24898"/>
        <dbReference type="ChEBI" id="CHEBI:33019"/>
        <dbReference type="ChEBI" id="CHEBI:37565"/>
        <dbReference type="ChEBI" id="CHEBI:58805"/>
        <dbReference type="EC" id="2.7.7.65"/>
    </reaction>
</comment>
<dbReference type="SMART" id="SM00028">
    <property type="entry name" value="TPR"/>
    <property type="match status" value="4"/>
</dbReference>
<evidence type="ECO:0000256" key="1">
    <source>
        <dbReference type="ARBA" id="ARBA00012528"/>
    </source>
</evidence>
<dbReference type="InterPro" id="IPR029787">
    <property type="entry name" value="Nucleotide_cyclase"/>
</dbReference>
<gene>
    <name evidence="4" type="primary">cph2_11</name>
    <name evidence="4" type="ORF">VAT7223_04338</name>
</gene>
<dbReference type="SUPFAM" id="SSF55781">
    <property type="entry name" value="GAF domain-like"/>
    <property type="match status" value="1"/>
</dbReference>
<dbReference type="GeneID" id="94232894"/>
<dbReference type="NCBIfam" id="TIGR00254">
    <property type="entry name" value="GGDEF"/>
    <property type="match status" value="1"/>
</dbReference>
<dbReference type="GO" id="GO:0043709">
    <property type="term" value="P:cell adhesion involved in single-species biofilm formation"/>
    <property type="evidence" value="ECO:0007669"/>
    <property type="project" value="TreeGrafter"/>
</dbReference>
<evidence type="ECO:0000256" key="2">
    <source>
        <dbReference type="ARBA" id="ARBA00034247"/>
    </source>
</evidence>
<dbReference type="PANTHER" id="PTHR45138">
    <property type="entry name" value="REGULATORY COMPONENTS OF SENSORY TRANSDUCTION SYSTEM"/>
    <property type="match status" value="1"/>
</dbReference>
<dbReference type="GO" id="GO:0052621">
    <property type="term" value="F:diguanylate cyclase activity"/>
    <property type="evidence" value="ECO:0007669"/>
    <property type="project" value="UniProtKB-EC"/>
</dbReference>
<dbReference type="InterPro" id="IPR003018">
    <property type="entry name" value="GAF"/>
</dbReference>
<dbReference type="SUPFAM" id="SSF48452">
    <property type="entry name" value="TPR-like"/>
    <property type="match status" value="1"/>
</dbReference>
<dbReference type="Gene3D" id="3.30.70.270">
    <property type="match status" value="1"/>
</dbReference>
<dbReference type="EMBL" id="FLQP01000097">
    <property type="protein sequence ID" value="SBS68697.1"/>
    <property type="molecule type" value="Genomic_DNA"/>
</dbReference>
<dbReference type="Pfam" id="PF13181">
    <property type="entry name" value="TPR_8"/>
    <property type="match status" value="1"/>
</dbReference>
<dbReference type="Pfam" id="PF13185">
    <property type="entry name" value="GAF_2"/>
    <property type="match status" value="1"/>
</dbReference>
<organism evidence="4 5">
    <name type="scientific">Vibrio atlanticus</name>
    <dbReference type="NCBI Taxonomy" id="693153"/>
    <lineage>
        <taxon>Bacteria</taxon>
        <taxon>Pseudomonadati</taxon>
        <taxon>Pseudomonadota</taxon>
        <taxon>Gammaproteobacteria</taxon>
        <taxon>Vibrionales</taxon>
        <taxon>Vibrionaceae</taxon>
        <taxon>Vibrio</taxon>
    </lineage>
</organism>
<dbReference type="InterPro" id="IPR011990">
    <property type="entry name" value="TPR-like_helical_dom_sf"/>
</dbReference>
<accession>A0A1C3J506</accession>
<dbReference type="PANTHER" id="PTHR45138:SF9">
    <property type="entry name" value="DIGUANYLATE CYCLASE DGCM-RELATED"/>
    <property type="match status" value="1"/>
</dbReference>
<dbReference type="Proteomes" id="UP000092876">
    <property type="component" value="Unassembled WGS sequence"/>
</dbReference>
<dbReference type="GO" id="GO:1902201">
    <property type="term" value="P:negative regulation of bacterial-type flagellum-dependent cell motility"/>
    <property type="evidence" value="ECO:0007669"/>
    <property type="project" value="TreeGrafter"/>
</dbReference>
<dbReference type="SUPFAM" id="SSF55073">
    <property type="entry name" value="Nucleotide cyclase"/>
    <property type="match status" value="1"/>
</dbReference>
<evidence type="ECO:0000259" key="3">
    <source>
        <dbReference type="PROSITE" id="PS50887"/>
    </source>
</evidence>
<evidence type="ECO:0000313" key="4">
    <source>
        <dbReference type="EMBL" id="SBS68697.1"/>
    </source>
</evidence>
<dbReference type="PROSITE" id="PS50887">
    <property type="entry name" value="GGDEF"/>
    <property type="match status" value="1"/>
</dbReference>
<sequence length="715" mass="81566">MSNTLYPKIMGIITRIQNYPGIKGLKEVEDRITSLCEANNQPIPDSIALFLKGFTSYRHDNLSDAAEHYKACLNVIAPEEIQLYVFVIGLLASTHNIRGDYQSAYACYSETLENLHLVDDNFKSLIFCNLSDLHLSLEKYEQAKQYARKAIISSQNANRLLDCAVSHLNLAYSCAHTNEFEQAVSAIMEAKRIGTSLSSHRTIALCHSYLGQTMLLWGGFDDSDVLDAFYQAEEHFKKSRDEHNRKENLVYWFQFLEGIGEREQAKVGCAFLEQNFDLKSSYRSYAIYAQTKAKLFRDEEDWSGLAALQTQHVDLLEKHMRSYEREQSERILEGVGTIQSKKKNDVLTQMQKYMGALTDIGQFIATAADLESVLPEILHKINMILPTSEFGIAMYDDKSDILDYRYFVDTQGLIPNLKVVCQENQTIGTYVIRKRATVHFNSATDAALEPYIGKTTQDDNFVTFRGELDTNSMILTPIILNEKLIGFLSVQHHLPNQYQEHHCQLIEHLASFIAVSLENQKQRQRLESANQTLEILSTTDPLTGLANRYQLDNITPVLIHNAYYQKQSLAVLMIDVDEYKAYNDFHGHLEGDEALRIISRLLKKTFTTKNDYLFRYGGDEFMAICFGQSSSDIENKVVTLRKMLNEVKLANPKALYAEQLTLSIGGVNVDLASDNVDRNFKMICDIADKQLYQIKENGRNNYNLVDCRLLKVELV</sequence>
<dbReference type="CDD" id="cd01949">
    <property type="entry name" value="GGDEF"/>
    <property type="match status" value="1"/>
</dbReference>
<dbReference type="Gene3D" id="3.30.450.40">
    <property type="match status" value="1"/>
</dbReference>
<dbReference type="GO" id="GO:0005886">
    <property type="term" value="C:plasma membrane"/>
    <property type="evidence" value="ECO:0007669"/>
    <property type="project" value="TreeGrafter"/>
</dbReference>
<protein>
    <recommendedName>
        <fullName evidence="1">diguanylate cyclase</fullName>
        <ecNumber evidence="1">2.7.7.65</ecNumber>
    </recommendedName>
</protein>
<dbReference type="InterPro" id="IPR043128">
    <property type="entry name" value="Rev_trsase/Diguanyl_cyclase"/>
</dbReference>
<dbReference type="Pfam" id="PF00990">
    <property type="entry name" value="GGDEF"/>
    <property type="match status" value="1"/>
</dbReference>
<feature type="domain" description="GGDEF" evidence="3">
    <location>
        <begin position="567"/>
        <end position="707"/>
    </location>
</feature>
<dbReference type="AlphaFoldDB" id="A0A1C3J506"/>
<proteinExistence type="predicted"/>
<name>A0A1C3J506_9VIBR</name>
<evidence type="ECO:0000313" key="5">
    <source>
        <dbReference type="Proteomes" id="UP000092876"/>
    </source>
</evidence>
<dbReference type="SMART" id="SM00065">
    <property type="entry name" value="GAF"/>
    <property type="match status" value="1"/>
</dbReference>
<dbReference type="InterPro" id="IPR019734">
    <property type="entry name" value="TPR_rpt"/>
</dbReference>